<feature type="transmembrane region" description="Helical" evidence="10">
    <location>
        <begin position="361"/>
        <end position="382"/>
    </location>
</feature>
<dbReference type="PANTHER" id="PTHR43823">
    <property type="entry name" value="SPORULATION PROTEIN YKVU"/>
    <property type="match status" value="1"/>
</dbReference>
<dbReference type="GO" id="GO:0042910">
    <property type="term" value="F:xenobiotic transmembrane transporter activity"/>
    <property type="evidence" value="ECO:0007669"/>
    <property type="project" value="InterPro"/>
</dbReference>
<dbReference type="CDD" id="cd13143">
    <property type="entry name" value="MATE_MepA_like"/>
    <property type="match status" value="1"/>
</dbReference>
<sequence length="460" mass="51288">MAIDLKTTPIPRLFFYYFIPLAFSMISLSTYSMIDGMFVGNKLGKQALAAIGVCWPIFPTFIAFELLFGLGAASIASYFLGKDHAKRARLVFSSVFYFVAISITCISLALVPFSEAIVKMLGSSDVILPMASSYAKVVFMGAFFLVLHPLADVFVVNDKRPILAMVAMLIGSLINVIFNYLLLYVFEIGIEGSAIATVVGHAVGFAVLLSHFLLKKGQLYFVARFNLASVISSAKSGLPQSISELSAAIVMLMFNQTIMHTVGERGVSIYAIIMYNGIIFWTTLLSIGQGIQPIASFSYGARRLDRVRMAFIFGLKVAFCVGVGLYILFYFFDPYLLKLYVDKKQLTDLSFLKDTKHAMDIYYFGHIFLGINLFCAVFFQSIQRTKSSFLITLCETIVFIAILLPILSHFYGLQGIWIAYPLSQFLALMVAVWVIYYEIKRGTFSFIEPYKKGAIVKHAD</sequence>
<feature type="transmembrane region" description="Helical" evidence="10">
    <location>
        <begin position="269"/>
        <end position="288"/>
    </location>
</feature>
<dbReference type="InterPro" id="IPR045070">
    <property type="entry name" value="MATE_MepA-like"/>
</dbReference>
<dbReference type="AlphaFoldDB" id="A0A6J4D1E1"/>
<evidence type="ECO:0000256" key="8">
    <source>
        <dbReference type="ARBA" id="ARBA00023136"/>
    </source>
</evidence>
<dbReference type="PIRSF" id="PIRSF006603">
    <property type="entry name" value="DinF"/>
    <property type="match status" value="1"/>
</dbReference>
<evidence type="ECO:0000313" key="12">
    <source>
        <dbReference type="Proteomes" id="UP000317935"/>
    </source>
</evidence>
<comment type="subcellular location">
    <subcellularLocation>
        <location evidence="1">Cell membrane</location>
        <topology evidence="1">Multi-pass membrane protein</topology>
    </subcellularLocation>
</comment>
<feature type="transmembrane region" description="Helical" evidence="10">
    <location>
        <begin position="91"/>
        <end position="113"/>
    </location>
</feature>
<keyword evidence="4" id="KW-0813">Transport</keyword>
<feature type="transmembrane region" description="Helical" evidence="10">
    <location>
        <begin position="309"/>
        <end position="332"/>
    </location>
</feature>
<dbReference type="InterPro" id="IPR051327">
    <property type="entry name" value="MATE_MepA_subfamily"/>
</dbReference>
<feature type="transmembrane region" description="Helical" evidence="10">
    <location>
        <begin position="192"/>
        <end position="214"/>
    </location>
</feature>
<feature type="transmembrane region" description="Helical" evidence="10">
    <location>
        <begin position="389"/>
        <end position="411"/>
    </location>
</feature>
<evidence type="ECO:0000256" key="1">
    <source>
        <dbReference type="ARBA" id="ARBA00004651"/>
    </source>
</evidence>
<dbReference type="Proteomes" id="UP000317935">
    <property type="component" value="Chromosome"/>
</dbReference>
<accession>A0A6J4D1E1</accession>
<keyword evidence="5" id="KW-1003">Cell membrane</keyword>
<evidence type="ECO:0000256" key="10">
    <source>
        <dbReference type="SAM" id="Phobius"/>
    </source>
</evidence>
<evidence type="ECO:0000256" key="7">
    <source>
        <dbReference type="ARBA" id="ARBA00022989"/>
    </source>
</evidence>
<feature type="transmembrane region" description="Helical" evidence="10">
    <location>
        <begin position="46"/>
        <end position="79"/>
    </location>
</feature>
<dbReference type="InterPro" id="IPR002528">
    <property type="entry name" value="MATE_fam"/>
</dbReference>
<feature type="transmembrane region" description="Helical" evidence="10">
    <location>
        <begin position="417"/>
        <end position="437"/>
    </location>
</feature>
<protein>
    <recommendedName>
        <fullName evidence="3">Multidrug export protein MepA</fullName>
    </recommendedName>
</protein>
<keyword evidence="6 10" id="KW-0812">Transmembrane</keyword>
<keyword evidence="9" id="KW-0046">Antibiotic resistance</keyword>
<dbReference type="RefSeq" id="WP_064429909.1">
    <property type="nucleotide sequence ID" value="NZ_AP019774.1"/>
</dbReference>
<evidence type="ECO:0000256" key="3">
    <source>
        <dbReference type="ARBA" id="ARBA00022106"/>
    </source>
</evidence>
<gene>
    <name evidence="11" type="ORF">SNTW_14680</name>
</gene>
<dbReference type="GeneID" id="56928922"/>
<keyword evidence="8 10" id="KW-0472">Membrane</keyword>
<evidence type="ECO:0000256" key="9">
    <source>
        <dbReference type="ARBA" id="ARBA00023251"/>
    </source>
</evidence>
<feature type="transmembrane region" description="Helical" evidence="10">
    <location>
        <begin position="162"/>
        <end position="186"/>
    </location>
</feature>
<feature type="transmembrane region" description="Helical" evidence="10">
    <location>
        <begin position="14"/>
        <end position="34"/>
    </location>
</feature>
<dbReference type="PANTHER" id="PTHR43823:SF3">
    <property type="entry name" value="MULTIDRUG EXPORT PROTEIN MEPA"/>
    <property type="match status" value="1"/>
</dbReference>
<dbReference type="EMBL" id="AP019774">
    <property type="protein sequence ID" value="BCD70823.1"/>
    <property type="molecule type" value="Genomic_DNA"/>
</dbReference>
<name>A0A6J4D1E1_9HELI</name>
<reference evidence="11 12" key="1">
    <citation type="submission" date="2019-06" db="EMBL/GenBank/DDBJ databases">
        <title>Complete genome sequence of Helicobacter suis SNTW101c.</title>
        <authorList>
            <person name="Rimbara E."/>
            <person name="Suzuki M."/>
            <person name="Matsui H."/>
            <person name="Nakamura M."/>
            <person name="Mori S."/>
            <person name="Shibayama K."/>
        </authorList>
    </citation>
    <scope>NUCLEOTIDE SEQUENCE [LARGE SCALE GENOMIC DNA]</scope>
    <source>
        <strain evidence="11 12">SNTW101c</strain>
    </source>
</reference>
<evidence type="ECO:0000313" key="11">
    <source>
        <dbReference type="EMBL" id="BCD70823.1"/>
    </source>
</evidence>
<dbReference type="InterPro" id="IPR048279">
    <property type="entry name" value="MdtK-like"/>
</dbReference>
<keyword evidence="7 10" id="KW-1133">Transmembrane helix</keyword>
<feature type="transmembrane region" description="Helical" evidence="10">
    <location>
        <begin position="133"/>
        <end position="155"/>
    </location>
</feature>
<proteinExistence type="inferred from homology"/>
<organism evidence="11 12">
    <name type="scientific">Helicobacter suis</name>
    <dbReference type="NCBI Taxonomy" id="104628"/>
    <lineage>
        <taxon>Bacteria</taxon>
        <taxon>Pseudomonadati</taxon>
        <taxon>Campylobacterota</taxon>
        <taxon>Epsilonproteobacteria</taxon>
        <taxon>Campylobacterales</taxon>
        <taxon>Helicobacteraceae</taxon>
        <taxon>Helicobacter</taxon>
    </lineage>
</organism>
<dbReference type="OrthoDB" id="9808954at2"/>
<dbReference type="GO" id="GO:0015297">
    <property type="term" value="F:antiporter activity"/>
    <property type="evidence" value="ECO:0007669"/>
    <property type="project" value="InterPro"/>
</dbReference>
<evidence type="ECO:0000256" key="2">
    <source>
        <dbReference type="ARBA" id="ARBA00008417"/>
    </source>
</evidence>
<evidence type="ECO:0000256" key="4">
    <source>
        <dbReference type="ARBA" id="ARBA00022448"/>
    </source>
</evidence>
<dbReference type="GO" id="GO:0046677">
    <property type="term" value="P:response to antibiotic"/>
    <property type="evidence" value="ECO:0007669"/>
    <property type="project" value="UniProtKB-KW"/>
</dbReference>
<comment type="similarity">
    <text evidence="2">Belongs to the multi antimicrobial extrusion (MATE) (TC 2.A.66.1) family. MepA subfamily.</text>
</comment>
<evidence type="ECO:0000256" key="5">
    <source>
        <dbReference type="ARBA" id="ARBA00022475"/>
    </source>
</evidence>
<dbReference type="Pfam" id="PF01554">
    <property type="entry name" value="MatE"/>
    <property type="match status" value="2"/>
</dbReference>
<dbReference type="GO" id="GO:0005886">
    <property type="term" value="C:plasma membrane"/>
    <property type="evidence" value="ECO:0007669"/>
    <property type="project" value="UniProtKB-SubCell"/>
</dbReference>
<evidence type="ECO:0000256" key="6">
    <source>
        <dbReference type="ARBA" id="ARBA00022692"/>
    </source>
</evidence>